<dbReference type="PANTHER" id="PTHR39599:SF1">
    <property type="entry name" value="GPI-ANCHORED PROTEIN (EUROFUNG)"/>
    <property type="match status" value="1"/>
</dbReference>
<dbReference type="RefSeq" id="XP_070884476.1">
    <property type="nucleotide sequence ID" value="XM_071029548.1"/>
</dbReference>
<reference evidence="3 4" key="1">
    <citation type="submission" date="2024-07" db="EMBL/GenBank/DDBJ databases">
        <title>Section-level genome sequencing and comparative genomics of Aspergillus sections Usti and Cavernicolus.</title>
        <authorList>
            <consortium name="Lawrence Berkeley National Laboratory"/>
            <person name="Nybo J.L."/>
            <person name="Vesth T.C."/>
            <person name="Theobald S."/>
            <person name="Frisvad J.C."/>
            <person name="Larsen T.O."/>
            <person name="Kjaerboelling I."/>
            <person name="Rothschild-Mancinelli K."/>
            <person name="Lyhne E.K."/>
            <person name="Kogle M.E."/>
            <person name="Barry K."/>
            <person name="Clum A."/>
            <person name="Na H."/>
            <person name="Ledsgaard L."/>
            <person name="Lin J."/>
            <person name="Lipzen A."/>
            <person name="Kuo A."/>
            <person name="Riley R."/>
            <person name="Mondo S."/>
            <person name="Labutti K."/>
            <person name="Haridas S."/>
            <person name="Pangalinan J."/>
            <person name="Salamov A.A."/>
            <person name="Simmons B.A."/>
            <person name="Magnuson J.K."/>
            <person name="Chen J."/>
            <person name="Drula E."/>
            <person name="Henrissat B."/>
            <person name="Wiebenga A."/>
            <person name="Lubbers R.J."/>
            <person name="Gomes A.C."/>
            <person name="Macurrencykelacurrency M.R."/>
            <person name="Stajich J."/>
            <person name="Grigoriev I.V."/>
            <person name="Mortensen U.H."/>
            <person name="De Vries R.P."/>
            <person name="Baker S.E."/>
            <person name="Andersen M.R."/>
        </authorList>
    </citation>
    <scope>NUCLEOTIDE SEQUENCE [LARGE SCALE GENOMIC DNA]</scope>
    <source>
        <strain evidence="3 4">CBS 449.75</strain>
    </source>
</reference>
<organism evidence="3 4">
    <name type="scientific">Aspergillus lucknowensis</name>
    <dbReference type="NCBI Taxonomy" id="176173"/>
    <lineage>
        <taxon>Eukaryota</taxon>
        <taxon>Fungi</taxon>
        <taxon>Dikarya</taxon>
        <taxon>Ascomycota</taxon>
        <taxon>Pezizomycotina</taxon>
        <taxon>Eurotiomycetes</taxon>
        <taxon>Eurotiomycetidae</taxon>
        <taxon>Eurotiales</taxon>
        <taxon>Aspergillaceae</taxon>
        <taxon>Aspergillus</taxon>
        <taxon>Aspergillus subgen. Nidulantes</taxon>
    </lineage>
</organism>
<proteinExistence type="predicted"/>
<evidence type="ECO:0000313" key="4">
    <source>
        <dbReference type="Proteomes" id="UP001610432"/>
    </source>
</evidence>
<feature type="chain" id="PRO_5047404831" description="GPI anchored protein" evidence="2">
    <location>
        <begin position="19"/>
        <end position="238"/>
    </location>
</feature>
<protein>
    <recommendedName>
        <fullName evidence="5">GPI anchored protein</fullName>
    </recommendedName>
</protein>
<dbReference type="EMBL" id="JBFXLQ010000031">
    <property type="protein sequence ID" value="KAL2865497.1"/>
    <property type="molecule type" value="Genomic_DNA"/>
</dbReference>
<evidence type="ECO:0000256" key="2">
    <source>
        <dbReference type="SAM" id="SignalP"/>
    </source>
</evidence>
<evidence type="ECO:0008006" key="5">
    <source>
        <dbReference type="Google" id="ProtNLM"/>
    </source>
</evidence>
<evidence type="ECO:0000256" key="1">
    <source>
        <dbReference type="SAM" id="MobiDB-lite"/>
    </source>
</evidence>
<evidence type="ECO:0000313" key="3">
    <source>
        <dbReference type="EMBL" id="KAL2865497.1"/>
    </source>
</evidence>
<feature type="region of interest" description="Disordered" evidence="1">
    <location>
        <begin position="99"/>
        <end position="118"/>
    </location>
</feature>
<dbReference type="PANTHER" id="PTHR39599">
    <property type="entry name" value="GPI-ANCHORED PROTEIN (EUROFUNG)-RELATED-RELATED"/>
    <property type="match status" value="1"/>
</dbReference>
<feature type="compositionally biased region" description="Polar residues" evidence="1">
    <location>
        <begin position="102"/>
        <end position="111"/>
    </location>
</feature>
<sequence length="238" mass="24236">MKTCGWIAATFLASSVQSLETVPFAHPITASPEPNRRAYDALQLLKRDGNCPGGYSLCDGSGVCCRTNAICTSDEADHVACCPSGASCTGTLTGSSSGDFQFPSTSDATPTGNGGPEVTGSTISGAYPFLYVPTTFSDADQCSSYYDRCESDYSQCITHFGGGYGVTVTGGGADFTQTGGAAGAVETCSSLRQSACHGLNLGVCGFYEGGSDGAGCRQTSRLQDLVVGLAVGVAGFFI</sequence>
<accession>A0ABR4LQ61</accession>
<feature type="signal peptide" evidence="2">
    <location>
        <begin position="1"/>
        <end position="18"/>
    </location>
</feature>
<dbReference type="Proteomes" id="UP001610432">
    <property type="component" value="Unassembled WGS sequence"/>
</dbReference>
<name>A0ABR4LQ61_9EURO</name>
<comment type="caution">
    <text evidence="3">The sequence shown here is derived from an EMBL/GenBank/DDBJ whole genome shotgun (WGS) entry which is preliminary data.</text>
</comment>
<keyword evidence="4" id="KW-1185">Reference proteome</keyword>
<dbReference type="GeneID" id="98144620"/>
<gene>
    <name evidence="3" type="ORF">BJX67DRAFT_358107</name>
</gene>
<keyword evidence="2" id="KW-0732">Signal</keyword>